<feature type="compositionally biased region" description="Basic and acidic residues" evidence="6">
    <location>
        <begin position="73"/>
        <end position="93"/>
    </location>
</feature>
<dbReference type="Gene3D" id="2.60.40.10">
    <property type="entry name" value="Immunoglobulins"/>
    <property type="match status" value="1"/>
</dbReference>
<evidence type="ECO:0000256" key="6">
    <source>
        <dbReference type="SAM" id="MobiDB-lite"/>
    </source>
</evidence>
<evidence type="ECO:0000256" key="3">
    <source>
        <dbReference type="ARBA" id="ARBA00022525"/>
    </source>
</evidence>
<protein>
    <submittedName>
        <fullName evidence="11">LPXTG cell wall anchor domain-containing protein</fullName>
    </submittedName>
</protein>
<feature type="transmembrane region" description="Helical" evidence="7">
    <location>
        <begin position="1438"/>
        <end position="1456"/>
    </location>
</feature>
<dbReference type="InterPro" id="IPR019931">
    <property type="entry name" value="LPXTG_anchor"/>
</dbReference>
<keyword evidence="4 8" id="KW-0732">Signal</keyword>
<feature type="region of interest" description="Disordered" evidence="6">
    <location>
        <begin position="19"/>
        <end position="106"/>
    </location>
</feature>
<sequence>MRLGVSTLLALMLASSGLVASSSVAADDTSDSPAASASPTEPTPTDAPATDEPELDVTSPTEAPAGGGADTTSDTKSDTKAEPKVKDEPKADVPSEPTPQDKPSVAERVRGIVAQAVGDGTLSVDLTQTTGTGPFDGDDAAGHDSSATNNIIRTNDTITYKVGIRYEGEDQTTPKITFSLPKGQELVSLPPFCLDGSSVTPASLPAPTVPLTATSYQSLPTQTVVCVVANQAQGTALNYDFLAKLRPEVPNGTTMGPFAATATSDQVTTPASSSSVSQTVSAKARFDVSKRGSSSNEETGPLYARGAPCTFDSTRACQIYQYPLTITAPAGGKGTSPLVSPITLTDDISPATYYGPTVWAAAVAAAGSEAAAIEKYAPRYKCGATQDLWGSIPWSLIDAGNTSTNSVRDSGDISCTQPGGTGTKVDITITNADTSAYTVPTKSGNGSTLPADTGYVISRQVNLEIPIDAALDLGTKGADGHSWTLATENTYTDIVMTDISGKANSGEVLANNNRKAQLAVQTGEGFNKYFSGVWGRPGNLPAGDFSPGNGLYQGPPGSSQLRDGNTVVVPGQVVQSNIYFSAQGIPNTGTAQSRSYVGCDLWDESKLALTAVSSSASGDGQNSSRASGGNPVWLSFFQQDGSNNHPTSDLKNFKIQYSTGPAGPGASSDCTTGTWSDTPLGVSGASVDANGVFTGINRIRFSFTPSFDNSADLVQLSLAMGMTVKSGSPVGTKLPNWGSFKAVDGVKDMDGVIADPGSYTQSNYVPATHVGAWGDRLTLGGVTARIKKYVKNPTSGQFSDSAVPQYSSGAKVDYRLNPTITADVSAGTKAPVIVEDCLPKYQQFVSSKRVGSGDPITPVLVQTGSPAGAELQCATGETYVKWDLGDNTVNETVDPIVYTVEILGTVRNGLYTNNALVSSEQDPSTIGGRRAQAQIQIVTPTGIKIAKSTPQSIVEVNPDSVATPRTLKWTVDFANVDAPQNVSDVDIIDVLPADGVGDTDFTGSLAFTSATVAAGTGIDIQYTSSPAAGLKVDPNDATNGATGATVWCSAISGTPVSGVGTAADCPTTASAVTGLRFKRAGAFAPGDDMTVNIVMTPSKNAGGDVYDNITSGRANGVSQPVGPASREIAVIESAIGDFVWEDVNKNGVQDAGEPGVAGFPVKLVGKDLDGNPVSLSTTTNANGKYSFKGLASGTYKVIFDPNALTSNTTFTTRDAGSDDALDSDADTATGETAEITLAPDSQDPSWDAGLVIDRNVKIVVDKKVESQSVLDAKRDGTVTYSLTVANSGTAEGTYSLNDQLTFGGDVKVLSATATTTASGVTVNPSYDGLTSPVIVTDQKIAGGATHVYTVTVGVHVDTKIAKTEQDCKVKNTETGTGFLNTAKLVIDDVTYTDKACVPVTPPTDNPPKDKGHDGDVKGGGDSNEPNESGLLPSTGGPALGLLLGGLALVAGGALLVRRRRDETTPGDA</sequence>
<reference evidence="11" key="1">
    <citation type="submission" date="2019-09" db="EMBL/GenBank/DDBJ databases">
        <authorList>
            <person name="Li J."/>
        </authorList>
    </citation>
    <scope>NUCLEOTIDE SEQUENCE [LARGE SCALE GENOMIC DNA]</scope>
    <source>
        <strain evidence="11">NRBC 14897</strain>
    </source>
</reference>
<dbReference type="GO" id="GO:0005576">
    <property type="term" value="C:extracellular region"/>
    <property type="evidence" value="ECO:0007669"/>
    <property type="project" value="UniProtKB-SubCell"/>
</dbReference>
<dbReference type="InterPro" id="IPR013783">
    <property type="entry name" value="Ig-like_fold"/>
</dbReference>
<dbReference type="NCBIfam" id="TIGR01167">
    <property type="entry name" value="LPXTG_anchor"/>
    <property type="match status" value="1"/>
</dbReference>
<evidence type="ECO:0000256" key="8">
    <source>
        <dbReference type="SAM" id="SignalP"/>
    </source>
</evidence>
<evidence type="ECO:0000313" key="11">
    <source>
        <dbReference type="EMBL" id="KAA1380483.1"/>
    </source>
</evidence>
<feature type="region of interest" description="Disordered" evidence="6">
    <location>
        <begin position="124"/>
        <end position="148"/>
    </location>
</feature>
<keyword evidence="2" id="KW-0134">Cell wall</keyword>
<comment type="caution">
    <text evidence="11">The sequence shown here is derived from an EMBL/GenBank/DDBJ whole genome shotgun (WGS) entry which is preliminary data.</text>
</comment>
<keyword evidence="12" id="KW-1185">Reference proteome</keyword>
<feature type="signal peptide" evidence="8">
    <location>
        <begin position="1"/>
        <end position="25"/>
    </location>
</feature>
<evidence type="ECO:0000256" key="2">
    <source>
        <dbReference type="ARBA" id="ARBA00022512"/>
    </source>
</evidence>
<dbReference type="SUPFAM" id="SSF117074">
    <property type="entry name" value="Hypothetical protein PA1324"/>
    <property type="match status" value="1"/>
</dbReference>
<evidence type="ECO:0000256" key="7">
    <source>
        <dbReference type="SAM" id="Phobius"/>
    </source>
</evidence>
<evidence type="ECO:0000256" key="5">
    <source>
        <dbReference type="ARBA" id="ARBA00023088"/>
    </source>
</evidence>
<evidence type="ECO:0000259" key="10">
    <source>
        <dbReference type="Pfam" id="PF17210"/>
    </source>
</evidence>
<feature type="domain" description="Gram-positive cocci surface proteins LPxTG" evidence="9">
    <location>
        <begin position="1428"/>
        <end position="1462"/>
    </location>
</feature>
<accession>A0A641ATB9</accession>
<dbReference type="Pfam" id="PF17210">
    <property type="entry name" value="SdrD_B"/>
    <property type="match status" value="1"/>
</dbReference>
<keyword evidence="5" id="KW-0572">Peptidoglycan-anchor</keyword>
<dbReference type="RefSeq" id="WP_129180990.1">
    <property type="nucleotide sequence ID" value="NZ_JAGIOG010000001.1"/>
</dbReference>
<feature type="region of interest" description="Disordered" evidence="6">
    <location>
        <begin position="1397"/>
        <end position="1435"/>
    </location>
</feature>
<dbReference type="OrthoDB" id="5113267at2"/>
<dbReference type="EMBL" id="SDPP02000001">
    <property type="protein sequence ID" value="KAA1380483.1"/>
    <property type="molecule type" value="Genomic_DNA"/>
</dbReference>
<keyword evidence="7" id="KW-0812">Transmembrane</keyword>
<feature type="domain" description="SD-repeat containing protein B" evidence="10">
    <location>
        <begin position="1134"/>
        <end position="1250"/>
    </location>
</feature>
<evidence type="ECO:0000313" key="12">
    <source>
        <dbReference type="Proteomes" id="UP001515100"/>
    </source>
</evidence>
<keyword evidence="3" id="KW-0964">Secreted</keyword>
<name>A0A641ATB9_9ACTN</name>
<dbReference type="GO" id="GO:0005975">
    <property type="term" value="P:carbohydrate metabolic process"/>
    <property type="evidence" value="ECO:0007669"/>
    <property type="project" value="UniProtKB-ARBA"/>
</dbReference>
<proteinExistence type="predicted"/>
<gene>
    <name evidence="11" type="ORF">ESP62_004705</name>
</gene>
<evidence type="ECO:0000256" key="4">
    <source>
        <dbReference type="ARBA" id="ARBA00022729"/>
    </source>
</evidence>
<organism evidence="11 12">
    <name type="scientific">Aeromicrobium fastidiosum</name>
    <dbReference type="NCBI Taxonomy" id="52699"/>
    <lineage>
        <taxon>Bacteria</taxon>
        <taxon>Bacillati</taxon>
        <taxon>Actinomycetota</taxon>
        <taxon>Actinomycetes</taxon>
        <taxon>Propionibacteriales</taxon>
        <taxon>Nocardioidaceae</taxon>
        <taxon>Aeromicrobium</taxon>
    </lineage>
</organism>
<dbReference type="Proteomes" id="UP001515100">
    <property type="component" value="Unassembled WGS sequence"/>
</dbReference>
<evidence type="ECO:0000256" key="1">
    <source>
        <dbReference type="ARBA" id="ARBA00004613"/>
    </source>
</evidence>
<keyword evidence="7" id="KW-0472">Membrane</keyword>
<feature type="compositionally biased region" description="Low complexity" evidence="6">
    <location>
        <begin position="19"/>
        <end position="48"/>
    </location>
</feature>
<dbReference type="InterPro" id="IPR033764">
    <property type="entry name" value="Sdr_B"/>
</dbReference>
<comment type="subcellular location">
    <subcellularLocation>
        <location evidence="1">Secreted</location>
    </subcellularLocation>
</comment>
<keyword evidence="7" id="KW-1133">Transmembrane helix</keyword>
<feature type="compositionally biased region" description="Basic and acidic residues" evidence="6">
    <location>
        <begin position="1406"/>
        <end position="1418"/>
    </location>
</feature>
<evidence type="ECO:0000259" key="9">
    <source>
        <dbReference type="Pfam" id="PF00746"/>
    </source>
</evidence>
<feature type="chain" id="PRO_5039539726" evidence="8">
    <location>
        <begin position="26"/>
        <end position="1468"/>
    </location>
</feature>
<dbReference type="Pfam" id="PF00746">
    <property type="entry name" value="Gram_pos_anchor"/>
    <property type="match status" value="1"/>
</dbReference>